<comment type="caution">
    <text evidence="1">The sequence shown here is derived from an EMBL/GenBank/DDBJ whole genome shotgun (WGS) entry which is preliminary data.</text>
</comment>
<reference evidence="1 2" key="1">
    <citation type="submission" date="2012-10" db="EMBL/GenBank/DDBJ databases">
        <authorList>
            <person name="Harkins D.M."/>
            <person name="Durkin A.S."/>
            <person name="Brinkac L.M."/>
            <person name="Haft D.H."/>
            <person name="Selengut J.D."/>
            <person name="Sanka R."/>
            <person name="DePew J."/>
            <person name="Purushe J."/>
            <person name="Whelen A.C."/>
            <person name="Vinetz J.M."/>
            <person name="Sutton G.G."/>
            <person name="Nierman W.C."/>
            <person name="Fouts D.E."/>
        </authorList>
    </citation>
    <scope>NUCLEOTIDE SEQUENCE [LARGE SCALE GENOMIC DNA]</scope>
    <source>
        <strain evidence="1 2">2006001853</strain>
    </source>
</reference>
<evidence type="ECO:0000313" key="2">
    <source>
        <dbReference type="Proteomes" id="UP000001338"/>
    </source>
</evidence>
<gene>
    <name evidence="1" type="ORF">LEP1GSC036_1393</name>
</gene>
<name>A0A828Z6M6_9LEPT</name>
<evidence type="ECO:0000313" key="1">
    <source>
        <dbReference type="EMBL" id="EKR66709.1"/>
    </source>
</evidence>
<accession>A0A828Z6M6</accession>
<dbReference type="Proteomes" id="UP000001338">
    <property type="component" value="Unassembled WGS sequence"/>
</dbReference>
<organism evidence="1 2">
    <name type="scientific">Leptospira weilii str. 2006001853</name>
    <dbReference type="NCBI Taxonomy" id="1001589"/>
    <lineage>
        <taxon>Bacteria</taxon>
        <taxon>Pseudomonadati</taxon>
        <taxon>Spirochaetota</taxon>
        <taxon>Spirochaetia</taxon>
        <taxon>Leptospirales</taxon>
        <taxon>Leptospiraceae</taxon>
        <taxon>Leptospira</taxon>
    </lineage>
</organism>
<protein>
    <submittedName>
        <fullName evidence="1">Uncharacterized protein</fullName>
    </submittedName>
</protein>
<proteinExistence type="predicted"/>
<sequence length="88" mass="9880">MLSFFNAPYLATLRERDLSLGSVVLSFFNAPYLATLRERDLSLGSVVPEFPLIFGWQKINSISLSMSREIGRKDSGDFSLLENDTSCK</sequence>
<dbReference type="EMBL" id="AFLV02000001">
    <property type="protein sequence ID" value="EKR66709.1"/>
    <property type="molecule type" value="Genomic_DNA"/>
</dbReference>
<dbReference type="AlphaFoldDB" id="A0A828Z6M6"/>